<feature type="domain" description="Homeobox" evidence="7">
    <location>
        <begin position="107"/>
        <end position="167"/>
    </location>
</feature>
<name>A0AA36HGQ1_CYLNA</name>
<dbReference type="SMART" id="SM00389">
    <property type="entry name" value="HOX"/>
    <property type="match status" value="1"/>
</dbReference>
<dbReference type="GO" id="GO:0000978">
    <property type="term" value="F:RNA polymerase II cis-regulatory region sequence-specific DNA binding"/>
    <property type="evidence" value="ECO:0007669"/>
    <property type="project" value="TreeGrafter"/>
</dbReference>
<evidence type="ECO:0000256" key="4">
    <source>
        <dbReference type="ARBA" id="ARBA00023242"/>
    </source>
</evidence>
<keyword evidence="2 5" id="KW-0238">DNA-binding</keyword>
<dbReference type="EMBL" id="CATQJL010000326">
    <property type="protein sequence ID" value="CAJ0610480.1"/>
    <property type="molecule type" value="Genomic_DNA"/>
</dbReference>
<evidence type="ECO:0000313" key="8">
    <source>
        <dbReference type="EMBL" id="CAJ0610480.1"/>
    </source>
</evidence>
<dbReference type="PRINTS" id="PR00031">
    <property type="entry name" value="HTHREPRESSR"/>
</dbReference>
<dbReference type="Proteomes" id="UP001176961">
    <property type="component" value="Unassembled WGS sequence"/>
</dbReference>
<organism evidence="8 9">
    <name type="scientific">Cylicocyclus nassatus</name>
    <name type="common">Nematode worm</name>
    <dbReference type="NCBI Taxonomy" id="53992"/>
    <lineage>
        <taxon>Eukaryota</taxon>
        <taxon>Metazoa</taxon>
        <taxon>Ecdysozoa</taxon>
        <taxon>Nematoda</taxon>
        <taxon>Chromadorea</taxon>
        <taxon>Rhabditida</taxon>
        <taxon>Rhabditina</taxon>
        <taxon>Rhabditomorpha</taxon>
        <taxon>Strongyloidea</taxon>
        <taxon>Strongylidae</taxon>
        <taxon>Cylicocyclus</taxon>
    </lineage>
</organism>
<gene>
    <name evidence="8" type="ORF">CYNAS_LOCUS22463</name>
</gene>
<dbReference type="InterPro" id="IPR050394">
    <property type="entry name" value="Homeobox_NK-like"/>
</dbReference>
<dbReference type="Gene3D" id="1.10.10.60">
    <property type="entry name" value="Homeodomain-like"/>
    <property type="match status" value="1"/>
</dbReference>
<dbReference type="CDD" id="cd00086">
    <property type="entry name" value="homeodomain"/>
    <property type="match status" value="1"/>
</dbReference>
<keyword evidence="9" id="KW-1185">Reference proteome</keyword>
<evidence type="ECO:0000313" key="9">
    <source>
        <dbReference type="Proteomes" id="UP001176961"/>
    </source>
</evidence>
<sequence>MGLPVLMSSSLPTCTSSAAFNVPVATEDAEAVHNYERNCHAHIAAPGDYLQSSFSNPANMCYASKSTTSNPYMQYQMAAGAHLAYFNTIMRTNQTTKDCSITLRSQQHRRKPRVLFTQRQVNELEERFKKQRYVTASEREELANILGLSATQVKIWFQNRRYKCKRLAQDRTLQLSQLPFNPVVIRFGYAIRLQLHQQGLEEDES</sequence>
<comment type="subcellular location">
    <subcellularLocation>
        <location evidence="1 5 6">Nucleus</location>
    </subcellularLocation>
</comment>
<dbReference type="PANTHER" id="PTHR24340:SF116">
    <property type="entry name" value="HOMEOBOX PROTEIN CEH-28"/>
    <property type="match status" value="1"/>
</dbReference>
<evidence type="ECO:0000256" key="2">
    <source>
        <dbReference type="ARBA" id="ARBA00023125"/>
    </source>
</evidence>
<evidence type="ECO:0000256" key="6">
    <source>
        <dbReference type="RuleBase" id="RU000682"/>
    </source>
</evidence>
<reference evidence="8" key="1">
    <citation type="submission" date="2023-07" db="EMBL/GenBank/DDBJ databases">
        <authorList>
            <consortium name="CYATHOMIX"/>
        </authorList>
    </citation>
    <scope>NUCLEOTIDE SEQUENCE</scope>
    <source>
        <strain evidence="8">N/A</strain>
    </source>
</reference>
<dbReference type="SUPFAM" id="SSF46689">
    <property type="entry name" value="Homeodomain-like"/>
    <property type="match status" value="1"/>
</dbReference>
<evidence type="ECO:0000256" key="5">
    <source>
        <dbReference type="PROSITE-ProRule" id="PRU00108"/>
    </source>
</evidence>
<proteinExistence type="predicted"/>
<dbReference type="InterPro" id="IPR000047">
    <property type="entry name" value="HTH_motif"/>
</dbReference>
<dbReference type="InterPro" id="IPR001356">
    <property type="entry name" value="HD"/>
</dbReference>
<feature type="DNA-binding region" description="Homeobox" evidence="5">
    <location>
        <begin position="109"/>
        <end position="168"/>
    </location>
</feature>
<dbReference type="InterPro" id="IPR017970">
    <property type="entry name" value="Homeobox_CS"/>
</dbReference>
<evidence type="ECO:0000259" key="7">
    <source>
        <dbReference type="PROSITE" id="PS50071"/>
    </source>
</evidence>
<dbReference type="PROSITE" id="PS00027">
    <property type="entry name" value="HOMEOBOX_1"/>
    <property type="match status" value="1"/>
</dbReference>
<evidence type="ECO:0000256" key="1">
    <source>
        <dbReference type="ARBA" id="ARBA00004123"/>
    </source>
</evidence>
<dbReference type="GO" id="GO:0030154">
    <property type="term" value="P:cell differentiation"/>
    <property type="evidence" value="ECO:0007669"/>
    <property type="project" value="TreeGrafter"/>
</dbReference>
<keyword evidence="4 5" id="KW-0539">Nucleus</keyword>
<dbReference type="Pfam" id="PF00046">
    <property type="entry name" value="Homeodomain"/>
    <property type="match status" value="1"/>
</dbReference>
<dbReference type="GO" id="GO:0000981">
    <property type="term" value="F:DNA-binding transcription factor activity, RNA polymerase II-specific"/>
    <property type="evidence" value="ECO:0007669"/>
    <property type="project" value="InterPro"/>
</dbReference>
<dbReference type="AlphaFoldDB" id="A0AA36HGQ1"/>
<dbReference type="InterPro" id="IPR020479">
    <property type="entry name" value="HD_metazoa"/>
</dbReference>
<comment type="caution">
    <text evidence="8">The sequence shown here is derived from an EMBL/GenBank/DDBJ whole genome shotgun (WGS) entry which is preliminary data.</text>
</comment>
<dbReference type="PANTHER" id="PTHR24340">
    <property type="entry name" value="HOMEOBOX PROTEIN NKX"/>
    <property type="match status" value="1"/>
</dbReference>
<accession>A0AA36HGQ1</accession>
<keyword evidence="3 5" id="KW-0371">Homeobox</keyword>
<protein>
    <recommendedName>
        <fullName evidence="7">Homeobox domain-containing protein</fullName>
    </recommendedName>
</protein>
<dbReference type="PRINTS" id="PR00024">
    <property type="entry name" value="HOMEOBOX"/>
</dbReference>
<dbReference type="PROSITE" id="PS50071">
    <property type="entry name" value="HOMEOBOX_2"/>
    <property type="match status" value="1"/>
</dbReference>
<evidence type="ECO:0000256" key="3">
    <source>
        <dbReference type="ARBA" id="ARBA00023155"/>
    </source>
</evidence>
<dbReference type="GO" id="GO:0005634">
    <property type="term" value="C:nucleus"/>
    <property type="evidence" value="ECO:0007669"/>
    <property type="project" value="UniProtKB-SubCell"/>
</dbReference>
<dbReference type="InterPro" id="IPR009057">
    <property type="entry name" value="Homeodomain-like_sf"/>
</dbReference>